<dbReference type="InterPro" id="IPR016972">
    <property type="entry name" value="UCP031279"/>
</dbReference>
<name>A0A6A5NRV1_LUPAL</name>
<dbReference type="PANTHER" id="PTHR33526">
    <property type="entry name" value="OS07G0123800 PROTEIN"/>
    <property type="match status" value="1"/>
</dbReference>
<evidence type="ECO:0000313" key="3">
    <source>
        <dbReference type="Proteomes" id="UP000447434"/>
    </source>
</evidence>
<dbReference type="AlphaFoldDB" id="A0A6A5NRV1"/>
<evidence type="ECO:0000256" key="1">
    <source>
        <dbReference type="SAM" id="MobiDB-lite"/>
    </source>
</evidence>
<sequence length="169" mass="19337">MKSHEHKQSFLEKIIASPIKALGKARDMYVRGVTKCNKNMCCNVPMEGFGGYSTFPRSYSTGISTRSEGNDDFAELIRVASARAGMDFDMKQYQQQRQQHQQQQQKTSKGLSKSSSVALPKIDEDKPFFEQDYYPRSKSYALGQKNHKEQDYYPRSKSYALGQKNHNEG</sequence>
<dbReference type="PIRSF" id="PIRSF031279">
    <property type="entry name" value="UCP031279"/>
    <property type="match status" value="1"/>
</dbReference>
<proteinExistence type="predicted"/>
<dbReference type="PANTHER" id="PTHR33526:SF13">
    <property type="entry name" value="TYROSINE-PROTEIN PHOSPHATASE 3-LIKE"/>
    <property type="match status" value="1"/>
</dbReference>
<reference evidence="3" key="1">
    <citation type="journal article" date="2020" name="Nat. Commun.">
        <title>Genome sequence of the cluster root forming white lupin.</title>
        <authorList>
            <person name="Hufnagel B."/>
            <person name="Marques A."/>
            <person name="Soriano A."/>
            <person name="Marques L."/>
            <person name="Divol F."/>
            <person name="Doumas P."/>
            <person name="Sallet E."/>
            <person name="Mancinotti D."/>
            <person name="Carrere S."/>
            <person name="Marande W."/>
            <person name="Arribat S."/>
            <person name="Keller J."/>
            <person name="Huneau C."/>
            <person name="Blein T."/>
            <person name="Aime D."/>
            <person name="Laguerre M."/>
            <person name="Taylor J."/>
            <person name="Schubert V."/>
            <person name="Nelson M."/>
            <person name="Geu-Flores F."/>
            <person name="Crespi M."/>
            <person name="Gallardo-Guerrero K."/>
            <person name="Delaux P.-M."/>
            <person name="Salse J."/>
            <person name="Berges H."/>
            <person name="Guyot R."/>
            <person name="Gouzy J."/>
            <person name="Peret B."/>
        </authorList>
    </citation>
    <scope>NUCLEOTIDE SEQUENCE [LARGE SCALE GENOMIC DNA]</scope>
    <source>
        <strain evidence="3">cv. Amiga</strain>
    </source>
</reference>
<evidence type="ECO:0000313" key="2">
    <source>
        <dbReference type="EMBL" id="KAE9599978.1"/>
    </source>
</evidence>
<gene>
    <name evidence="2" type="ORF">Lalb_Chr14g0368111</name>
</gene>
<dbReference type="Proteomes" id="UP000447434">
    <property type="component" value="Chromosome 14"/>
</dbReference>
<feature type="region of interest" description="Disordered" evidence="1">
    <location>
        <begin position="88"/>
        <end position="169"/>
    </location>
</feature>
<feature type="compositionally biased region" description="Basic and acidic residues" evidence="1">
    <location>
        <begin position="121"/>
        <end position="135"/>
    </location>
</feature>
<feature type="compositionally biased region" description="Low complexity" evidence="1">
    <location>
        <begin position="92"/>
        <end position="105"/>
    </location>
</feature>
<feature type="compositionally biased region" description="Polar residues" evidence="1">
    <location>
        <begin position="106"/>
        <end position="117"/>
    </location>
</feature>
<protein>
    <submittedName>
        <fullName evidence="2">Uncharacterized protein</fullName>
    </submittedName>
</protein>
<dbReference type="EMBL" id="WOCE01000014">
    <property type="protein sequence ID" value="KAE9599978.1"/>
    <property type="molecule type" value="Genomic_DNA"/>
</dbReference>
<dbReference type="OrthoDB" id="694638at2759"/>
<organism evidence="2 3">
    <name type="scientific">Lupinus albus</name>
    <name type="common">White lupine</name>
    <name type="synonym">Lupinus termis</name>
    <dbReference type="NCBI Taxonomy" id="3870"/>
    <lineage>
        <taxon>Eukaryota</taxon>
        <taxon>Viridiplantae</taxon>
        <taxon>Streptophyta</taxon>
        <taxon>Embryophyta</taxon>
        <taxon>Tracheophyta</taxon>
        <taxon>Spermatophyta</taxon>
        <taxon>Magnoliopsida</taxon>
        <taxon>eudicotyledons</taxon>
        <taxon>Gunneridae</taxon>
        <taxon>Pentapetalae</taxon>
        <taxon>rosids</taxon>
        <taxon>fabids</taxon>
        <taxon>Fabales</taxon>
        <taxon>Fabaceae</taxon>
        <taxon>Papilionoideae</taxon>
        <taxon>50 kb inversion clade</taxon>
        <taxon>genistoids sensu lato</taxon>
        <taxon>core genistoids</taxon>
        <taxon>Genisteae</taxon>
        <taxon>Lupinus</taxon>
    </lineage>
</organism>
<accession>A0A6A5NRV1</accession>
<comment type="caution">
    <text evidence="2">The sequence shown here is derived from an EMBL/GenBank/DDBJ whole genome shotgun (WGS) entry which is preliminary data.</text>
</comment>
<keyword evidence="3" id="KW-1185">Reference proteome</keyword>